<organism evidence="7 8">
    <name type="scientific">Virgibacillus phasianinus</name>
    <dbReference type="NCBI Taxonomy" id="2017483"/>
    <lineage>
        <taxon>Bacteria</taxon>
        <taxon>Bacillati</taxon>
        <taxon>Bacillota</taxon>
        <taxon>Bacilli</taxon>
        <taxon>Bacillales</taxon>
        <taxon>Bacillaceae</taxon>
        <taxon>Virgibacillus</taxon>
    </lineage>
</organism>
<dbReference type="GO" id="GO:0019350">
    <property type="term" value="P:teichoic acid biosynthetic process"/>
    <property type="evidence" value="ECO:0007669"/>
    <property type="project" value="UniProtKB-KW"/>
</dbReference>
<dbReference type="GO" id="GO:0005886">
    <property type="term" value="C:plasma membrane"/>
    <property type="evidence" value="ECO:0007669"/>
    <property type="project" value="UniProtKB-SubCell"/>
</dbReference>
<evidence type="ECO:0000256" key="5">
    <source>
        <dbReference type="ARBA" id="ARBA00022944"/>
    </source>
</evidence>
<dbReference type="RefSeq" id="WP_089063574.1">
    <property type="nucleotide sequence ID" value="NZ_CP022315.1"/>
</dbReference>
<dbReference type="InterPro" id="IPR051612">
    <property type="entry name" value="Teichoic_Acid_Biosynth"/>
</dbReference>
<comment type="similarity">
    <text evidence="2">Belongs to the CDP-glycerol glycerophosphotransferase family.</text>
</comment>
<evidence type="ECO:0000256" key="1">
    <source>
        <dbReference type="ARBA" id="ARBA00004202"/>
    </source>
</evidence>
<proteinExistence type="inferred from homology"/>
<evidence type="ECO:0000313" key="8">
    <source>
        <dbReference type="Proteomes" id="UP000198312"/>
    </source>
</evidence>
<dbReference type="Proteomes" id="UP000198312">
    <property type="component" value="Chromosome"/>
</dbReference>
<evidence type="ECO:0000256" key="2">
    <source>
        <dbReference type="ARBA" id="ARBA00010488"/>
    </source>
</evidence>
<keyword evidence="5" id="KW-0777">Teichoic acid biosynthesis</keyword>
<dbReference type="Pfam" id="PF04464">
    <property type="entry name" value="Glyphos_transf"/>
    <property type="match status" value="1"/>
</dbReference>
<evidence type="ECO:0000256" key="6">
    <source>
        <dbReference type="ARBA" id="ARBA00023136"/>
    </source>
</evidence>
<accession>A0A220U7R4</accession>
<keyword evidence="3" id="KW-1003">Cell membrane</keyword>
<evidence type="ECO:0000256" key="3">
    <source>
        <dbReference type="ARBA" id="ARBA00022475"/>
    </source>
</evidence>
<dbReference type="InterPro" id="IPR043148">
    <property type="entry name" value="TagF_C"/>
</dbReference>
<dbReference type="Gene3D" id="3.40.50.11820">
    <property type="match status" value="1"/>
</dbReference>
<dbReference type="InterPro" id="IPR007554">
    <property type="entry name" value="Glycerophosphate_synth"/>
</dbReference>
<dbReference type="SUPFAM" id="SSF53756">
    <property type="entry name" value="UDP-Glycosyltransferase/glycogen phosphorylase"/>
    <property type="match status" value="1"/>
</dbReference>
<keyword evidence="4 7" id="KW-0808">Transferase</keyword>
<reference evidence="7 8" key="1">
    <citation type="submission" date="2017-07" db="EMBL/GenBank/DDBJ databases">
        <title>Virgibacillus sp. LM2416.</title>
        <authorList>
            <person name="Tak E.J."/>
            <person name="Bae J.-W."/>
        </authorList>
    </citation>
    <scope>NUCLEOTIDE SEQUENCE [LARGE SCALE GENOMIC DNA]</scope>
    <source>
        <strain evidence="7 8">LM2416</strain>
    </source>
</reference>
<dbReference type="AlphaFoldDB" id="A0A220U7R4"/>
<keyword evidence="8" id="KW-1185">Reference proteome</keyword>
<evidence type="ECO:0000313" key="7">
    <source>
        <dbReference type="EMBL" id="ASK64324.1"/>
    </source>
</evidence>
<name>A0A220U7R4_9BACI</name>
<dbReference type="EMBL" id="CP022315">
    <property type="protein sequence ID" value="ASK64324.1"/>
    <property type="molecule type" value="Genomic_DNA"/>
</dbReference>
<gene>
    <name evidence="7" type="ORF">CFK37_08170</name>
</gene>
<protein>
    <submittedName>
        <fullName evidence="7">CDP-glycerol--glycerophosphate glycerophosphotransferase</fullName>
    </submittedName>
</protein>
<dbReference type="PANTHER" id="PTHR37316">
    <property type="entry name" value="TEICHOIC ACID GLYCEROL-PHOSPHATE PRIMASE"/>
    <property type="match status" value="1"/>
</dbReference>
<dbReference type="GO" id="GO:0047355">
    <property type="term" value="F:CDP-glycerol glycerophosphotransferase activity"/>
    <property type="evidence" value="ECO:0007669"/>
    <property type="project" value="InterPro"/>
</dbReference>
<dbReference type="Gene3D" id="3.40.50.12580">
    <property type="match status" value="1"/>
</dbReference>
<dbReference type="PANTHER" id="PTHR37316:SF1">
    <property type="entry name" value="TEICHOIC ACID GLYCEROL-PHOSPHATE PRIMASE"/>
    <property type="match status" value="1"/>
</dbReference>
<dbReference type="KEGG" id="vil:CFK37_08170"/>
<dbReference type="InterPro" id="IPR043149">
    <property type="entry name" value="TagF_N"/>
</dbReference>
<sequence length="354" mass="41432">MFTLKELEKQVDDPVVILKTSQCKIDFGHIPNGKELSFKGFYLSDWIQSIYHLATSDKIFIDNYYGFLAVTDFKPNVQCIQLWHAAGAIKQFGLKDPSVERRSSRAYERFVKVYHRFTHVVVGSEKMANIFRESFGVSNNAIMRTGIPRTDFFHDITKMREVEQELKSRFPIINRKKVILYAPTYRDNKLNEAKIALDIQRLEEQLSDQYVLFLKLHPAIKSDFYNAYSNFVYDVSDITDVNELLVITDILITDYSSIPFEFSLLERPMIFFAYDLDEYKKDRGFCEDYKRLIPGPIVNNTDELLQIICNNNFDLKQIKDFAQRWNQYSIGNSCKSLVSSLYTEEKQYKAVDQS</sequence>
<evidence type="ECO:0000256" key="4">
    <source>
        <dbReference type="ARBA" id="ARBA00022679"/>
    </source>
</evidence>
<comment type="subcellular location">
    <subcellularLocation>
        <location evidence="1">Cell membrane</location>
        <topology evidence="1">Peripheral membrane protein</topology>
    </subcellularLocation>
</comment>
<keyword evidence="6" id="KW-0472">Membrane</keyword>